<evidence type="ECO:0000256" key="1">
    <source>
        <dbReference type="SAM" id="MobiDB-lite"/>
    </source>
</evidence>
<sequence length="104" mass="11179">MSPPSELLSVLPVKAFDRPTAPEETQEIRTGNVSSPATVSCLLRCAPEEPPSAERSLLQPRASLSSSDGNRTLPRARSLSVTAVPRELVGRDAGDESHPTRDFQ</sequence>
<evidence type="ECO:0000313" key="2">
    <source>
        <dbReference type="EMBL" id="KAJ8383419.1"/>
    </source>
</evidence>
<organism evidence="2 3">
    <name type="scientific">Aldrovandia affinis</name>
    <dbReference type="NCBI Taxonomy" id="143900"/>
    <lineage>
        <taxon>Eukaryota</taxon>
        <taxon>Metazoa</taxon>
        <taxon>Chordata</taxon>
        <taxon>Craniata</taxon>
        <taxon>Vertebrata</taxon>
        <taxon>Euteleostomi</taxon>
        <taxon>Actinopterygii</taxon>
        <taxon>Neopterygii</taxon>
        <taxon>Teleostei</taxon>
        <taxon>Notacanthiformes</taxon>
        <taxon>Halosauridae</taxon>
        <taxon>Aldrovandia</taxon>
    </lineage>
</organism>
<gene>
    <name evidence="2" type="ORF">AAFF_G00221190</name>
</gene>
<reference evidence="2" key="1">
    <citation type="journal article" date="2023" name="Science">
        <title>Genome structures resolve the early diversification of teleost fishes.</title>
        <authorList>
            <person name="Parey E."/>
            <person name="Louis A."/>
            <person name="Montfort J."/>
            <person name="Bouchez O."/>
            <person name="Roques C."/>
            <person name="Iampietro C."/>
            <person name="Lluch J."/>
            <person name="Castinel A."/>
            <person name="Donnadieu C."/>
            <person name="Desvignes T."/>
            <person name="Floi Bucao C."/>
            <person name="Jouanno E."/>
            <person name="Wen M."/>
            <person name="Mejri S."/>
            <person name="Dirks R."/>
            <person name="Jansen H."/>
            <person name="Henkel C."/>
            <person name="Chen W.J."/>
            <person name="Zahm M."/>
            <person name="Cabau C."/>
            <person name="Klopp C."/>
            <person name="Thompson A.W."/>
            <person name="Robinson-Rechavi M."/>
            <person name="Braasch I."/>
            <person name="Lecointre G."/>
            <person name="Bobe J."/>
            <person name="Postlethwait J.H."/>
            <person name="Berthelot C."/>
            <person name="Roest Crollius H."/>
            <person name="Guiguen Y."/>
        </authorList>
    </citation>
    <scope>NUCLEOTIDE SEQUENCE</scope>
    <source>
        <strain evidence="2">NC1722</strain>
    </source>
</reference>
<dbReference type="Proteomes" id="UP001221898">
    <property type="component" value="Unassembled WGS sequence"/>
</dbReference>
<feature type="region of interest" description="Disordered" evidence="1">
    <location>
        <begin position="1"/>
        <end position="33"/>
    </location>
</feature>
<name>A0AAD7RFV7_9TELE</name>
<feature type="region of interest" description="Disordered" evidence="1">
    <location>
        <begin position="48"/>
        <end position="104"/>
    </location>
</feature>
<comment type="caution">
    <text evidence="2">The sequence shown here is derived from an EMBL/GenBank/DDBJ whole genome shotgun (WGS) entry which is preliminary data.</text>
</comment>
<protein>
    <submittedName>
        <fullName evidence="2">Uncharacterized protein</fullName>
    </submittedName>
</protein>
<keyword evidence="3" id="KW-1185">Reference proteome</keyword>
<dbReference type="AlphaFoldDB" id="A0AAD7RFV7"/>
<dbReference type="EMBL" id="JAINUG010000294">
    <property type="protein sequence ID" value="KAJ8383419.1"/>
    <property type="molecule type" value="Genomic_DNA"/>
</dbReference>
<accession>A0AAD7RFV7</accession>
<evidence type="ECO:0000313" key="3">
    <source>
        <dbReference type="Proteomes" id="UP001221898"/>
    </source>
</evidence>
<feature type="compositionally biased region" description="Basic and acidic residues" evidence="1">
    <location>
        <begin position="88"/>
        <end position="104"/>
    </location>
</feature>
<proteinExistence type="predicted"/>